<keyword evidence="2" id="KW-1185">Reference proteome</keyword>
<evidence type="ECO:0000313" key="1">
    <source>
        <dbReference type="EMBL" id="KAI3733492.1"/>
    </source>
</evidence>
<organism evidence="1 2">
    <name type="scientific">Arctium lappa</name>
    <name type="common">Greater burdock</name>
    <name type="synonym">Lappa major</name>
    <dbReference type="NCBI Taxonomy" id="4217"/>
    <lineage>
        <taxon>Eukaryota</taxon>
        <taxon>Viridiplantae</taxon>
        <taxon>Streptophyta</taxon>
        <taxon>Embryophyta</taxon>
        <taxon>Tracheophyta</taxon>
        <taxon>Spermatophyta</taxon>
        <taxon>Magnoliopsida</taxon>
        <taxon>eudicotyledons</taxon>
        <taxon>Gunneridae</taxon>
        <taxon>Pentapetalae</taxon>
        <taxon>asterids</taxon>
        <taxon>campanulids</taxon>
        <taxon>Asterales</taxon>
        <taxon>Asteraceae</taxon>
        <taxon>Carduoideae</taxon>
        <taxon>Cardueae</taxon>
        <taxon>Arctiinae</taxon>
        <taxon>Arctium</taxon>
    </lineage>
</organism>
<protein>
    <submittedName>
        <fullName evidence="1">Uncharacterized protein</fullName>
    </submittedName>
</protein>
<gene>
    <name evidence="1" type="ORF">L6452_12935</name>
</gene>
<dbReference type="EMBL" id="CM042050">
    <property type="protein sequence ID" value="KAI3733492.1"/>
    <property type="molecule type" value="Genomic_DNA"/>
</dbReference>
<reference evidence="2" key="1">
    <citation type="journal article" date="2022" name="Mol. Ecol. Resour.">
        <title>The genomes of chicory, endive, great burdock and yacon provide insights into Asteraceae palaeo-polyploidization history and plant inulin production.</title>
        <authorList>
            <person name="Fan W."/>
            <person name="Wang S."/>
            <person name="Wang H."/>
            <person name="Wang A."/>
            <person name="Jiang F."/>
            <person name="Liu H."/>
            <person name="Zhao H."/>
            <person name="Xu D."/>
            <person name="Zhang Y."/>
        </authorList>
    </citation>
    <scope>NUCLEOTIDE SEQUENCE [LARGE SCALE GENOMIC DNA]</scope>
    <source>
        <strain evidence="2">cv. Niubang</strain>
    </source>
</reference>
<name>A0ACB9CGT0_ARCLA</name>
<proteinExistence type="predicted"/>
<comment type="caution">
    <text evidence="1">The sequence shown here is derived from an EMBL/GenBank/DDBJ whole genome shotgun (WGS) entry which is preliminary data.</text>
</comment>
<dbReference type="Proteomes" id="UP001055879">
    <property type="component" value="Linkage Group LG04"/>
</dbReference>
<sequence length="81" mass="9635">MSTSMAEFWKQVEARRQKPSQPNFSKVSKKGDFYKANSFHLPAKTTFLSHIWFSILCEKSVQIKQFKEVVERRRSVFKFES</sequence>
<evidence type="ECO:0000313" key="2">
    <source>
        <dbReference type="Proteomes" id="UP001055879"/>
    </source>
</evidence>
<accession>A0ACB9CGT0</accession>
<reference evidence="1 2" key="2">
    <citation type="journal article" date="2022" name="Mol. Ecol. Resour.">
        <title>The genomes of chicory, endive, great burdock and yacon provide insights into Asteraceae paleo-polyploidization history and plant inulin production.</title>
        <authorList>
            <person name="Fan W."/>
            <person name="Wang S."/>
            <person name="Wang H."/>
            <person name="Wang A."/>
            <person name="Jiang F."/>
            <person name="Liu H."/>
            <person name="Zhao H."/>
            <person name="Xu D."/>
            <person name="Zhang Y."/>
        </authorList>
    </citation>
    <scope>NUCLEOTIDE SEQUENCE [LARGE SCALE GENOMIC DNA]</scope>
    <source>
        <strain evidence="2">cv. Niubang</strain>
    </source>
</reference>